<feature type="region of interest" description="Disordered" evidence="1">
    <location>
        <begin position="140"/>
        <end position="160"/>
    </location>
</feature>
<dbReference type="Proteomes" id="UP000306102">
    <property type="component" value="Unassembled WGS sequence"/>
</dbReference>
<feature type="region of interest" description="Disordered" evidence="1">
    <location>
        <begin position="842"/>
        <end position="864"/>
    </location>
</feature>
<evidence type="ECO:0000313" key="3">
    <source>
        <dbReference type="Proteomes" id="UP000306102"/>
    </source>
</evidence>
<feature type="compositionally biased region" description="Acidic residues" evidence="1">
    <location>
        <begin position="706"/>
        <end position="716"/>
    </location>
</feature>
<dbReference type="PANTHER" id="PTHR33167">
    <property type="entry name" value="TRANSCRIPTION FACTOR, PUTATIVE (DUF863)-RELATED"/>
    <property type="match status" value="1"/>
</dbReference>
<dbReference type="AlphaFoldDB" id="A0A4S4DPT8"/>
<gene>
    <name evidence="2" type="ORF">TEA_012865</name>
</gene>
<protein>
    <submittedName>
        <fullName evidence="2">Uncharacterized protein</fullName>
    </submittedName>
</protein>
<dbReference type="EMBL" id="SDRB02010666">
    <property type="protein sequence ID" value="THG05059.1"/>
    <property type="molecule type" value="Genomic_DNA"/>
</dbReference>
<evidence type="ECO:0000256" key="1">
    <source>
        <dbReference type="SAM" id="MobiDB-lite"/>
    </source>
</evidence>
<accession>A0A4S4DPT8</accession>
<reference evidence="2 3" key="1">
    <citation type="journal article" date="2018" name="Proc. Natl. Acad. Sci. U.S.A.">
        <title>Draft genome sequence of Camellia sinensis var. sinensis provides insights into the evolution of the tea genome and tea quality.</title>
        <authorList>
            <person name="Wei C."/>
            <person name="Yang H."/>
            <person name="Wang S."/>
            <person name="Zhao J."/>
            <person name="Liu C."/>
            <person name="Gao L."/>
            <person name="Xia E."/>
            <person name="Lu Y."/>
            <person name="Tai Y."/>
            <person name="She G."/>
            <person name="Sun J."/>
            <person name="Cao H."/>
            <person name="Tong W."/>
            <person name="Gao Q."/>
            <person name="Li Y."/>
            <person name="Deng W."/>
            <person name="Jiang X."/>
            <person name="Wang W."/>
            <person name="Chen Q."/>
            <person name="Zhang S."/>
            <person name="Li H."/>
            <person name="Wu J."/>
            <person name="Wang P."/>
            <person name="Li P."/>
            <person name="Shi C."/>
            <person name="Zheng F."/>
            <person name="Jian J."/>
            <person name="Huang B."/>
            <person name="Shan D."/>
            <person name="Shi M."/>
            <person name="Fang C."/>
            <person name="Yue Y."/>
            <person name="Li F."/>
            <person name="Li D."/>
            <person name="Wei S."/>
            <person name="Han B."/>
            <person name="Jiang C."/>
            <person name="Yin Y."/>
            <person name="Xia T."/>
            <person name="Zhang Z."/>
            <person name="Bennetzen J.L."/>
            <person name="Zhao S."/>
            <person name="Wan X."/>
        </authorList>
    </citation>
    <scope>NUCLEOTIDE SEQUENCE [LARGE SCALE GENOMIC DNA]</scope>
    <source>
        <strain evidence="3">cv. Shuchazao</strain>
        <tissue evidence="2">Leaf</tissue>
    </source>
</reference>
<sequence length="978" mass="109142">MGTDVQAKTYFSGSYSMRDLNDRLALYHEHVSLKNDQYYDSFFTRPAADGYLGCDKEQLRQTILKHDSIFRHQLAELHRLHRRQRDLMNEIKRRELHQHLIPAETSRPSLFLPHIPSSNVKKTCHVSDFPFMDPTFTRRLTSGTDSIQPPRSFTNGKNISNHFRSQDTVISKDYQYSESKCNTFQRRLLNLELPAWMLMNCEVTSVRDVHLSLGAGLSSGCNGDTSRSNLLLRRTKDIVDLNEPIQLEGASVSAPVDNLGNITCLNEEIPRQDLFVNSKSQSHILSKEPSQSSRIGTNGGILFNNMLSKNEGNRTQQLTYKNEAGQTVFNTNSACGGVCPEDSLAPFKSLQVEPSKFDKPSSFSPFDDSNREPWRKKKIFGVEISEGNHNQSVVASQTPSRCQLIPQSDATNSEPSSLPPWIKASCSLNQNVLPVRENACISASFPSNRSSSSSMQSNTKLVSRAEISYQHAVCLGSESDVKQLPVRFSSIGSDFSNSINSNSSVPEQFVPRGSVKSFKVSDCMDAKSSNDMKDVMHPYKFQSEAILQKNPESVDDNPMGGLPWLKAKEPSDFEWTKGMEDSYQTNSHSLQNYSQKLPTKCNGKESFSKFRSGISTDLYSPCSPSKLSCLAFDVDGGNDEKDLGHGPTGDQLEVEDLVMEKSLGNFIDLNLCMNEEGAPPVPSLPRAVVKIATTKIDLEAPAILESDSDLSPEADSSENKLESPSELPLDESKESTEELARVAAEAIISISSSDVLNKHTDDITCQTLGVSSSDSLHWFAEVVSSYNDVLEGELTEVPGGTDGTNDEEFVPDGMDYFEFMTLKLTETEVKECCNNTYYDEESVPGPTVLSKRPRRGQARRGRQRKDFQRDILPGLISLSRYEVTEDLQVFEALFKESGFTWQPILSQRKAAKNGRGRRRLGGSLPSPTPKVVCPPPEQQPIYRELLLDERTLTGWGKRTRRLPRQRCPTDNLTRALKC</sequence>
<dbReference type="Pfam" id="PF05904">
    <property type="entry name" value="DUF863"/>
    <property type="match status" value="2"/>
</dbReference>
<comment type="caution">
    <text evidence="2">The sequence shown here is derived from an EMBL/GenBank/DDBJ whole genome shotgun (WGS) entry which is preliminary data.</text>
</comment>
<evidence type="ECO:0000313" key="2">
    <source>
        <dbReference type="EMBL" id="THG05059.1"/>
    </source>
</evidence>
<feature type="compositionally biased region" description="Basic residues" evidence="1">
    <location>
        <begin position="910"/>
        <end position="920"/>
    </location>
</feature>
<keyword evidence="3" id="KW-1185">Reference proteome</keyword>
<proteinExistence type="predicted"/>
<dbReference type="InterPro" id="IPR008581">
    <property type="entry name" value="DUF863_pln"/>
</dbReference>
<feature type="region of interest" description="Disordered" evidence="1">
    <location>
        <begin position="703"/>
        <end position="735"/>
    </location>
</feature>
<feature type="compositionally biased region" description="Basic residues" evidence="1">
    <location>
        <begin position="851"/>
        <end position="863"/>
    </location>
</feature>
<feature type="compositionally biased region" description="Pro residues" evidence="1">
    <location>
        <begin position="926"/>
        <end position="936"/>
    </location>
</feature>
<feature type="region of interest" description="Disordered" evidence="1">
    <location>
        <begin position="910"/>
        <end position="936"/>
    </location>
</feature>
<organism evidence="2 3">
    <name type="scientific">Camellia sinensis var. sinensis</name>
    <name type="common">China tea</name>
    <dbReference type="NCBI Taxonomy" id="542762"/>
    <lineage>
        <taxon>Eukaryota</taxon>
        <taxon>Viridiplantae</taxon>
        <taxon>Streptophyta</taxon>
        <taxon>Embryophyta</taxon>
        <taxon>Tracheophyta</taxon>
        <taxon>Spermatophyta</taxon>
        <taxon>Magnoliopsida</taxon>
        <taxon>eudicotyledons</taxon>
        <taxon>Gunneridae</taxon>
        <taxon>Pentapetalae</taxon>
        <taxon>asterids</taxon>
        <taxon>Ericales</taxon>
        <taxon>Theaceae</taxon>
        <taxon>Camellia</taxon>
    </lineage>
</organism>
<dbReference type="PANTHER" id="PTHR33167:SF70">
    <property type="entry name" value="DUF3741 DOMAIN-CONTAINING PROTEIN"/>
    <property type="match status" value="1"/>
</dbReference>
<name>A0A4S4DPT8_CAMSN</name>